<reference evidence="1 2" key="1">
    <citation type="submission" date="2018-07" db="EMBL/GenBank/DDBJ databases">
        <title>Dyadobacter roseus sp. nov., isolated from rose rhizosphere soil.</title>
        <authorList>
            <person name="Chen L."/>
        </authorList>
    </citation>
    <scope>NUCLEOTIDE SEQUENCE [LARGE SCALE GENOMIC DNA]</scope>
    <source>
        <strain evidence="1 2">RS19</strain>
    </source>
</reference>
<protein>
    <submittedName>
        <fullName evidence="1">HEAT repeat domain-containing protein</fullName>
    </submittedName>
</protein>
<evidence type="ECO:0000313" key="2">
    <source>
        <dbReference type="Proteomes" id="UP000256373"/>
    </source>
</evidence>
<gene>
    <name evidence="1" type="ORF">DSL64_04340</name>
</gene>
<dbReference type="InterPro" id="IPR016024">
    <property type="entry name" value="ARM-type_fold"/>
</dbReference>
<accession>A0A3D8YGM9</accession>
<proteinExistence type="predicted"/>
<dbReference type="AlphaFoldDB" id="A0A3D8YGM9"/>
<dbReference type="RefSeq" id="WP_115829584.1">
    <property type="nucleotide sequence ID" value="NZ_QNUL01000002.1"/>
</dbReference>
<dbReference type="EMBL" id="QNUL01000002">
    <property type="protein sequence ID" value="REA63835.1"/>
    <property type="molecule type" value="Genomic_DNA"/>
</dbReference>
<evidence type="ECO:0000313" key="1">
    <source>
        <dbReference type="EMBL" id="REA63835.1"/>
    </source>
</evidence>
<dbReference type="Gene3D" id="1.10.1240.70">
    <property type="match status" value="1"/>
</dbReference>
<organism evidence="1 2">
    <name type="scientific">Dyadobacter luteus</name>
    <dbReference type="NCBI Taxonomy" id="2259619"/>
    <lineage>
        <taxon>Bacteria</taxon>
        <taxon>Pseudomonadati</taxon>
        <taxon>Bacteroidota</taxon>
        <taxon>Cytophagia</taxon>
        <taxon>Cytophagales</taxon>
        <taxon>Spirosomataceae</taxon>
        <taxon>Dyadobacter</taxon>
    </lineage>
</organism>
<name>A0A3D8YGM9_9BACT</name>
<dbReference type="SUPFAM" id="SSF48371">
    <property type="entry name" value="ARM repeat"/>
    <property type="match status" value="1"/>
</dbReference>
<comment type="caution">
    <text evidence="1">The sequence shown here is derived from an EMBL/GenBank/DDBJ whole genome shotgun (WGS) entry which is preliminary data.</text>
</comment>
<dbReference type="Pfam" id="PF08713">
    <property type="entry name" value="DNA_alkylation"/>
    <property type="match status" value="1"/>
</dbReference>
<dbReference type="Proteomes" id="UP000256373">
    <property type="component" value="Unassembled WGS sequence"/>
</dbReference>
<dbReference type="InterPro" id="IPR014825">
    <property type="entry name" value="DNA_alkylation"/>
</dbReference>
<keyword evidence="2" id="KW-1185">Reference proteome</keyword>
<dbReference type="OrthoDB" id="9797162at2"/>
<dbReference type="Gene3D" id="1.25.40.290">
    <property type="entry name" value="ARM repeat domains"/>
    <property type="match status" value="1"/>
</dbReference>
<sequence>MDIQDLLLEIRQVEHGFKHIIEAGEKILAERDVNHFDVAVGLLSEESYQLRMLGTHLLGELSPVQPGALKILQTQVAADPNWRVQEMLAKAFDHYCLIIGYEHAVPIVREWLNIENVNVNRAVVEGLRIWTSRPYFNANPEIAITLISQHKANQSDYLRKSVGNALRDIRKKYPALIDHETAGWDLTDIKIKFTHKLVYKTQ</sequence>